<feature type="signal peptide" evidence="7">
    <location>
        <begin position="1"/>
        <end position="21"/>
    </location>
</feature>
<evidence type="ECO:0000256" key="6">
    <source>
        <dbReference type="ARBA" id="ARBA00023284"/>
    </source>
</evidence>
<dbReference type="PANTHER" id="PTHR13887:SF14">
    <property type="entry name" value="DISULFIDE BOND FORMATION PROTEIN D"/>
    <property type="match status" value="1"/>
</dbReference>
<evidence type="ECO:0000256" key="5">
    <source>
        <dbReference type="ARBA" id="ARBA00023157"/>
    </source>
</evidence>
<dbReference type="Gene3D" id="3.40.30.10">
    <property type="entry name" value="Glutaredoxin"/>
    <property type="match status" value="1"/>
</dbReference>
<keyword evidence="10" id="KW-1185">Reference proteome</keyword>
<dbReference type="EMBL" id="LPXN01000027">
    <property type="protein sequence ID" value="KZD12402.1"/>
    <property type="molecule type" value="Genomic_DNA"/>
</dbReference>
<dbReference type="Proteomes" id="UP000076400">
    <property type="component" value="Unassembled WGS sequence"/>
</dbReference>
<dbReference type="SUPFAM" id="SSF52833">
    <property type="entry name" value="Thioredoxin-like"/>
    <property type="match status" value="1"/>
</dbReference>
<evidence type="ECO:0000256" key="2">
    <source>
        <dbReference type="ARBA" id="ARBA00005791"/>
    </source>
</evidence>
<dbReference type="PROSITE" id="PS51352">
    <property type="entry name" value="THIOREDOXIN_2"/>
    <property type="match status" value="1"/>
</dbReference>
<dbReference type="InterPro" id="IPR012336">
    <property type="entry name" value="Thioredoxin-like_fold"/>
</dbReference>
<name>A0A154WFW8_9PROT</name>
<protein>
    <submittedName>
        <fullName evidence="9">Disulfide bond formation protein DsbA</fullName>
    </submittedName>
</protein>
<keyword evidence="3 7" id="KW-0732">Signal</keyword>
<evidence type="ECO:0000256" key="1">
    <source>
        <dbReference type="ARBA" id="ARBA00003565"/>
    </source>
</evidence>
<dbReference type="GO" id="GO:0016491">
    <property type="term" value="F:oxidoreductase activity"/>
    <property type="evidence" value="ECO:0007669"/>
    <property type="project" value="UniProtKB-KW"/>
</dbReference>
<dbReference type="PANTHER" id="PTHR13887">
    <property type="entry name" value="GLUTATHIONE S-TRANSFERASE KAPPA"/>
    <property type="match status" value="1"/>
</dbReference>
<feature type="chain" id="PRO_5007602397" evidence="7">
    <location>
        <begin position="22"/>
        <end position="214"/>
    </location>
</feature>
<organism evidence="9 10">
    <name type="scientific">Oceanibaculum pacificum</name>
    <dbReference type="NCBI Taxonomy" id="580166"/>
    <lineage>
        <taxon>Bacteria</taxon>
        <taxon>Pseudomonadati</taxon>
        <taxon>Pseudomonadota</taxon>
        <taxon>Alphaproteobacteria</taxon>
        <taxon>Rhodospirillales</taxon>
        <taxon>Oceanibaculaceae</taxon>
        <taxon>Oceanibaculum</taxon>
    </lineage>
</organism>
<feature type="domain" description="Thioredoxin" evidence="8">
    <location>
        <begin position="22"/>
        <end position="167"/>
    </location>
</feature>
<evidence type="ECO:0000313" key="10">
    <source>
        <dbReference type="Proteomes" id="UP000076400"/>
    </source>
</evidence>
<sequence length="214" mass="23391">MTRRALVLGVTAASLAGLAAAALLVRQREEFKPPSLPPDSPLIRDHSPVLGRKDAPVTVVEFFDPACEACRAFHPIVKRILRTYPEQVRIVLRYAAFHQGSDEAVGMLEAARLQNLFEPALEALLESQPAWAAHGRPRLDIAWDAVARIGLDVERARRERMLPGLVARLNQDAADATALGISQTPTFFINGQPLSSFGIEQLLESVASEVRGLD</sequence>
<proteinExistence type="inferred from homology"/>
<dbReference type="InterPro" id="IPR036249">
    <property type="entry name" value="Thioredoxin-like_sf"/>
</dbReference>
<reference evidence="9 10" key="1">
    <citation type="submission" date="2015-12" db="EMBL/GenBank/DDBJ databases">
        <title>Genome sequence of Oceanibaculum pacificum MCCC 1A02656.</title>
        <authorList>
            <person name="Lu L."/>
            <person name="Lai Q."/>
            <person name="Shao Z."/>
            <person name="Qian P."/>
        </authorList>
    </citation>
    <scope>NUCLEOTIDE SEQUENCE [LARGE SCALE GENOMIC DNA]</scope>
    <source>
        <strain evidence="9 10">MCCC 1A02656</strain>
    </source>
</reference>
<keyword evidence="4" id="KW-0560">Oxidoreductase</keyword>
<dbReference type="InterPro" id="IPR013766">
    <property type="entry name" value="Thioredoxin_domain"/>
</dbReference>
<accession>A0A154WFW8</accession>
<comment type="function">
    <text evidence="1">May be required for disulfide bond formation in some proteins.</text>
</comment>
<evidence type="ECO:0000256" key="7">
    <source>
        <dbReference type="SAM" id="SignalP"/>
    </source>
</evidence>
<evidence type="ECO:0000259" key="8">
    <source>
        <dbReference type="PROSITE" id="PS51352"/>
    </source>
</evidence>
<comment type="similarity">
    <text evidence="2">Belongs to the thioredoxin family. DsbA subfamily.</text>
</comment>
<dbReference type="STRING" id="580166.AUP43_16505"/>
<evidence type="ECO:0000313" key="9">
    <source>
        <dbReference type="EMBL" id="KZD12402.1"/>
    </source>
</evidence>
<dbReference type="AlphaFoldDB" id="A0A154WFW8"/>
<keyword evidence="5" id="KW-1015">Disulfide bond</keyword>
<comment type="caution">
    <text evidence="9">The sequence shown here is derived from an EMBL/GenBank/DDBJ whole genome shotgun (WGS) entry which is preliminary data.</text>
</comment>
<evidence type="ECO:0000256" key="4">
    <source>
        <dbReference type="ARBA" id="ARBA00023002"/>
    </source>
</evidence>
<keyword evidence="6" id="KW-0676">Redox-active center</keyword>
<evidence type="ECO:0000256" key="3">
    <source>
        <dbReference type="ARBA" id="ARBA00022729"/>
    </source>
</evidence>
<dbReference type="Pfam" id="PF13462">
    <property type="entry name" value="Thioredoxin_4"/>
    <property type="match status" value="1"/>
</dbReference>
<gene>
    <name evidence="9" type="ORF">AUP43_16505</name>
</gene>